<organism evidence="1 2">
    <name type="scientific">Parapedobacter koreensis</name>
    <dbReference type="NCBI Taxonomy" id="332977"/>
    <lineage>
        <taxon>Bacteria</taxon>
        <taxon>Pseudomonadati</taxon>
        <taxon>Bacteroidota</taxon>
        <taxon>Sphingobacteriia</taxon>
        <taxon>Sphingobacteriales</taxon>
        <taxon>Sphingobacteriaceae</taxon>
        <taxon>Parapedobacter</taxon>
    </lineage>
</organism>
<evidence type="ECO:0000313" key="2">
    <source>
        <dbReference type="Proteomes" id="UP000198916"/>
    </source>
</evidence>
<dbReference type="EMBL" id="FNZR01000002">
    <property type="protein sequence ID" value="SEK62094.1"/>
    <property type="molecule type" value="Genomic_DNA"/>
</dbReference>
<sequence>MTIGLATVSSFSIFQWIRTRQKVNLAALHLKRETIAILADTIIPKTESPGAAEANVADFVVNMVDACFDTSRQRRFLAGLAEVDDYCRATYHQAFIECGMTDRVSVLNHLEAKATYRMPLIGELNRLFFGEPFIVTLKSLVVEGYCTSELGATMGLAYDYIPVHYQSCIAMGESQRVWATN</sequence>
<keyword evidence="2" id="KW-1185">Reference proteome</keyword>
<dbReference type="Pfam" id="PF13618">
    <property type="entry name" value="Gluconate_2-dh3"/>
    <property type="match status" value="1"/>
</dbReference>
<protein>
    <submittedName>
        <fullName evidence="1">Gluconate 2-dehydrogenase subunit 3</fullName>
    </submittedName>
</protein>
<dbReference type="InterPro" id="IPR027056">
    <property type="entry name" value="Gluconate_2DH_su3"/>
</dbReference>
<dbReference type="STRING" id="332977.SAMN05421740_102247"/>
<evidence type="ECO:0000313" key="1">
    <source>
        <dbReference type="EMBL" id="SEK62094.1"/>
    </source>
</evidence>
<dbReference type="Proteomes" id="UP000198916">
    <property type="component" value="Unassembled WGS sequence"/>
</dbReference>
<reference evidence="2" key="1">
    <citation type="submission" date="2016-10" db="EMBL/GenBank/DDBJ databases">
        <authorList>
            <person name="Varghese N."/>
            <person name="Submissions S."/>
        </authorList>
    </citation>
    <scope>NUCLEOTIDE SEQUENCE [LARGE SCALE GENOMIC DNA]</scope>
    <source>
        <strain evidence="2">Jip14</strain>
    </source>
</reference>
<dbReference type="AlphaFoldDB" id="A0A1H7IIF6"/>
<dbReference type="RefSeq" id="WP_177181009.1">
    <property type="nucleotide sequence ID" value="NZ_FNZR01000002.1"/>
</dbReference>
<proteinExistence type="predicted"/>
<accession>A0A1H7IIF6</accession>
<name>A0A1H7IIF6_9SPHI</name>
<gene>
    <name evidence="1" type="ORF">SAMN05421740_102247</name>
</gene>